<keyword evidence="2" id="KW-0732">Signal</keyword>
<dbReference type="Proteomes" id="UP000636479">
    <property type="component" value="Unassembled WGS sequence"/>
</dbReference>
<protein>
    <submittedName>
        <fullName evidence="3">Uncharacterized protein</fullName>
    </submittedName>
</protein>
<gene>
    <name evidence="3" type="ORF">MIND_01420100</name>
</gene>
<feature type="transmembrane region" description="Helical" evidence="1">
    <location>
        <begin position="326"/>
        <end position="348"/>
    </location>
</feature>
<reference evidence="3" key="1">
    <citation type="submission" date="2020-05" db="EMBL/GenBank/DDBJ databases">
        <title>Mycena genomes resolve the evolution of fungal bioluminescence.</title>
        <authorList>
            <person name="Tsai I.J."/>
        </authorList>
    </citation>
    <scope>NUCLEOTIDE SEQUENCE</scope>
    <source>
        <strain evidence="3">171206Taipei</strain>
    </source>
</reference>
<feature type="transmembrane region" description="Helical" evidence="1">
    <location>
        <begin position="360"/>
        <end position="379"/>
    </location>
</feature>
<evidence type="ECO:0000313" key="3">
    <source>
        <dbReference type="EMBL" id="KAF7288747.1"/>
    </source>
</evidence>
<feature type="transmembrane region" description="Helical" evidence="1">
    <location>
        <begin position="385"/>
        <end position="406"/>
    </location>
</feature>
<keyword evidence="1" id="KW-1133">Transmembrane helix</keyword>
<dbReference type="RefSeq" id="XP_037212969.1">
    <property type="nucleotide sequence ID" value="XM_037370588.1"/>
</dbReference>
<accession>A0A8H6RYT0</accession>
<name>A0A8H6RYT0_9AGAR</name>
<evidence type="ECO:0000256" key="2">
    <source>
        <dbReference type="SAM" id="SignalP"/>
    </source>
</evidence>
<dbReference type="PANTHER" id="PTHR35043">
    <property type="entry name" value="TRANSCRIPTION FACTOR DOMAIN-CONTAINING PROTEIN"/>
    <property type="match status" value="1"/>
</dbReference>
<keyword evidence="1" id="KW-0812">Transmembrane</keyword>
<dbReference type="GeneID" id="59353104"/>
<dbReference type="AlphaFoldDB" id="A0A8H6RYT0"/>
<evidence type="ECO:0000313" key="4">
    <source>
        <dbReference type="Proteomes" id="UP000636479"/>
    </source>
</evidence>
<feature type="chain" id="PRO_5034210117" evidence="2">
    <location>
        <begin position="24"/>
        <end position="426"/>
    </location>
</feature>
<dbReference type="EMBL" id="JACAZF010000019">
    <property type="protein sequence ID" value="KAF7288747.1"/>
    <property type="molecule type" value="Genomic_DNA"/>
</dbReference>
<feature type="transmembrane region" description="Helical" evidence="1">
    <location>
        <begin position="47"/>
        <end position="67"/>
    </location>
</feature>
<organism evidence="3 4">
    <name type="scientific">Mycena indigotica</name>
    <dbReference type="NCBI Taxonomy" id="2126181"/>
    <lineage>
        <taxon>Eukaryota</taxon>
        <taxon>Fungi</taxon>
        <taxon>Dikarya</taxon>
        <taxon>Basidiomycota</taxon>
        <taxon>Agaricomycotina</taxon>
        <taxon>Agaricomycetes</taxon>
        <taxon>Agaricomycetidae</taxon>
        <taxon>Agaricales</taxon>
        <taxon>Marasmiineae</taxon>
        <taxon>Mycenaceae</taxon>
        <taxon>Mycena</taxon>
    </lineage>
</organism>
<proteinExistence type="predicted"/>
<keyword evidence="1" id="KW-0472">Membrane</keyword>
<dbReference type="PANTHER" id="PTHR35043:SF7">
    <property type="entry name" value="TRANSCRIPTION FACTOR DOMAIN-CONTAINING PROTEIN"/>
    <property type="match status" value="1"/>
</dbReference>
<feature type="transmembrane region" description="Helical" evidence="1">
    <location>
        <begin position="219"/>
        <end position="237"/>
    </location>
</feature>
<keyword evidence="4" id="KW-1185">Reference proteome</keyword>
<comment type="caution">
    <text evidence="3">The sequence shown here is derived from an EMBL/GenBank/DDBJ whole genome shotgun (WGS) entry which is preliminary data.</text>
</comment>
<dbReference type="OrthoDB" id="9451547at2759"/>
<feature type="signal peptide" evidence="2">
    <location>
        <begin position="1"/>
        <end position="23"/>
    </location>
</feature>
<sequence length="426" mass="47429">MLSSCCRGSIMLFLLAVLSSTRAQLGAFRRSALQDDLECTDINACRRLFDIVWGCLVTIFLCIWVSVHPNVPPPRLARPQNAAGFRSWLKWQVVGKNGPLLRRLKLMSVALIAPELILRFAARQCLMARSFSQDYGVPLTHGFFIVMGGFVDVDEHPIVTKEQLSTPNVVQEMHAVKESDIDDKSKGDLFSKGIALCQGLWFIAQCIARRLQRLPLTSLEVATLSFAVLNALTWLFWLGKPLDVRNQIKLPVRTSPPNHTASPPYPASASWLDRFLSVFVNAYHEADYDPLSNTAVPTFWCTTVSNYIDIRNSTRAHWLSWTLTDAIPFLSGTLFGGIHCLAWCAAFPSPAEMWLWRSSALVLTVAPPVFLAASLLYTISPEGMLGFVGVYSVARGILLVLPLSALRLLPLAAFRDVDWSVYIPHL</sequence>
<evidence type="ECO:0000256" key="1">
    <source>
        <dbReference type="SAM" id="Phobius"/>
    </source>
</evidence>